<proteinExistence type="predicted"/>
<name>A0ABR7DAH2_9CLOT</name>
<feature type="transmembrane region" description="Helical" evidence="1">
    <location>
        <begin position="47"/>
        <end position="65"/>
    </location>
</feature>
<evidence type="ECO:0000313" key="2">
    <source>
        <dbReference type="EMBL" id="MBC5628396.1"/>
    </source>
</evidence>
<keyword evidence="3" id="KW-1185">Reference proteome</keyword>
<dbReference type="EMBL" id="JACOOO010000008">
    <property type="protein sequence ID" value="MBC5628396.1"/>
    <property type="molecule type" value="Genomic_DNA"/>
</dbReference>
<reference evidence="2 3" key="1">
    <citation type="submission" date="2020-08" db="EMBL/GenBank/DDBJ databases">
        <title>Genome public.</title>
        <authorList>
            <person name="Liu C."/>
            <person name="Sun Q."/>
        </authorList>
    </citation>
    <scope>NUCLEOTIDE SEQUENCE [LARGE SCALE GENOMIC DNA]</scope>
    <source>
        <strain evidence="2 3">NSJ-6</strain>
    </source>
</reference>
<feature type="transmembrane region" description="Helical" evidence="1">
    <location>
        <begin position="96"/>
        <end position="115"/>
    </location>
</feature>
<dbReference type="Proteomes" id="UP000596929">
    <property type="component" value="Unassembled WGS sequence"/>
</dbReference>
<protein>
    <recommendedName>
        <fullName evidence="4">DUF5673 domain-containing protein</fullName>
    </recommendedName>
</protein>
<keyword evidence="1" id="KW-0812">Transmembrane</keyword>
<sequence>MWKDVLMMMAVVLGGYSVYNFIFVLVKKVISRTKVSKMVYSFKGRRRYYPLLGIVILIVNIIGLTKKSQEEIIIGKYMLSMRLHQFYNESGILNKWVIYVLSIFLIANFILSIYIKPVMYEEGIVCENGNFLSWNKIKSINTVQNTLGNNKYIVINTTNDKEIFLNVTNDESNFIKEIIFNKTGIVNKDIVTEFN</sequence>
<comment type="caution">
    <text evidence="2">The sequence shown here is derived from an EMBL/GenBank/DDBJ whole genome shotgun (WGS) entry which is preliminary data.</text>
</comment>
<feature type="transmembrane region" description="Helical" evidence="1">
    <location>
        <begin position="6"/>
        <end position="26"/>
    </location>
</feature>
<accession>A0ABR7DAH2</accession>
<evidence type="ECO:0008006" key="4">
    <source>
        <dbReference type="Google" id="ProtNLM"/>
    </source>
</evidence>
<keyword evidence="1" id="KW-0472">Membrane</keyword>
<gene>
    <name evidence="2" type="ORF">H8S20_05745</name>
</gene>
<evidence type="ECO:0000256" key="1">
    <source>
        <dbReference type="SAM" id="Phobius"/>
    </source>
</evidence>
<evidence type="ECO:0000313" key="3">
    <source>
        <dbReference type="Proteomes" id="UP000596929"/>
    </source>
</evidence>
<organism evidence="2 3">
    <name type="scientific">Clostridium hominis</name>
    <dbReference type="NCBI Taxonomy" id="2763036"/>
    <lineage>
        <taxon>Bacteria</taxon>
        <taxon>Bacillati</taxon>
        <taxon>Bacillota</taxon>
        <taxon>Clostridia</taxon>
        <taxon>Eubacteriales</taxon>
        <taxon>Clostridiaceae</taxon>
        <taxon>Clostridium</taxon>
    </lineage>
</organism>
<dbReference type="RefSeq" id="WP_186859524.1">
    <property type="nucleotide sequence ID" value="NZ_JACOOO010000008.1"/>
</dbReference>
<keyword evidence="1" id="KW-1133">Transmembrane helix</keyword>